<evidence type="ECO:0000256" key="2">
    <source>
        <dbReference type="ARBA" id="ARBA00012438"/>
    </source>
</evidence>
<dbReference type="OrthoDB" id="8872837at2"/>
<evidence type="ECO:0000256" key="7">
    <source>
        <dbReference type="ARBA" id="ARBA00022840"/>
    </source>
</evidence>
<evidence type="ECO:0000259" key="9">
    <source>
        <dbReference type="PROSITE" id="PS50109"/>
    </source>
</evidence>
<dbReference type="Gene3D" id="3.30.450.20">
    <property type="entry name" value="PAS domain"/>
    <property type="match status" value="1"/>
</dbReference>
<dbReference type="SUPFAM" id="SSF55785">
    <property type="entry name" value="PYP-like sensor domain (PAS domain)"/>
    <property type="match status" value="1"/>
</dbReference>
<keyword evidence="6" id="KW-0418">Kinase</keyword>
<evidence type="ECO:0000313" key="11">
    <source>
        <dbReference type="EMBL" id="SIT38100.1"/>
    </source>
</evidence>
<dbReference type="Gene3D" id="3.30.565.10">
    <property type="entry name" value="Histidine kinase-like ATPase, C-terminal domain"/>
    <property type="match status" value="1"/>
</dbReference>
<sequence length="397" mass="43786">MAEDGQSTQERQYGSVLVRKDGQNRFRDLWEWLPLGVLALDEQGGILTANRRAERLFGYEASELAGKPVSLLVPDVVNDRMNDRMDNDPAAMGREAACAADCFSAGRAPSLVARRRNGSEFPVDISFSHASRVGDMPALVFIEDRADHYDLLKSRRDLVHLARVSTMGELAGSLAHELNQPLTAILSNVQAAQRFMAAESIDVAEVQEILNDIVQDDYRASEVIRRIRLVVRKGDMEFALLNPAAVIRDVVLLLHSDAIMRQTRVTVELCADPPQIYADKVQLQQVALNLLLNAFDAMHHLLPAERAVSIALTAQDDATVRIAVRDCGQGLTVEQLDTVFKPFYTSKPHGLGLGLSISRSIVELHGGRLWAENNLDRGATFYVTLPAGNGALNRKSR</sequence>
<feature type="domain" description="Histidine kinase" evidence="9">
    <location>
        <begin position="173"/>
        <end position="389"/>
    </location>
</feature>
<protein>
    <recommendedName>
        <fullName evidence="2">histidine kinase</fullName>
        <ecNumber evidence="2">2.7.13.3</ecNumber>
    </recommendedName>
</protein>
<dbReference type="InterPro" id="IPR013767">
    <property type="entry name" value="PAS_fold"/>
</dbReference>
<dbReference type="NCBIfam" id="TIGR00229">
    <property type="entry name" value="sensory_box"/>
    <property type="match status" value="1"/>
</dbReference>
<dbReference type="InterPro" id="IPR003661">
    <property type="entry name" value="HisK_dim/P_dom"/>
</dbReference>
<accession>A0A1N7RSL2</accession>
<dbReference type="InterPro" id="IPR004358">
    <property type="entry name" value="Sig_transdc_His_kin-like_C"/>
</dbReference>
<dbReference type="PROSITE" id="PS50109">
    <property type="entry name" value="HIS_KIN"/>
    <property type="match status" value="1"/>
</dbReference>
<evidence type="ECO:0000256" key="4">
    <source>
        <dbReference type="ARBA" id="ARBA00022679"/>
    </source>
</evidence>
<dbReference type="Proteomes" id="UP000187012">
    <property type="component" value="Unassembled WGS sequence"/>
</dbReference>
<dbReference type="PANTHER" id="PTHR43065">
    <property type="entry name" value="SENSOR HISTIDINE KINASE"/>
    <property type="match status" value="1"/>
</dbReference>
<dbReference type="SMART" id="SM00388">
    <property type="entry name" value="HisKA"/>
    <property type="match status" value="1"/>
</dbReference>
<dbReference type="GO" id="GO:0006355">
    <property type="term" value="P:regulation of DNA-templated transcription"/>
    <property type="evidence" value="ECO:0007669"/>
    <property type="project" value="InterPro"/>
</dbReference>
<keyword evidence="7" id="KW-0067">ATP-binding</keyword>
<dbReference type="InterPro" id="IPR036890">
    <property type="entry name" value="HATPase_C_sf"/>
</dbReference>
<dbReference type="SUPFAM" id="SSF47384">
    <property type="entry name" value="Homodimeric domain of signal transducing histidine kinase"/>
    <property type="match status" value="1"/>
</dbReference>
<dbReference type="Gene3D" id="1.10.287.130">
    <property type="match status" value="1"/>
</dbReference>
<evidence type="ECO:0000259" key="10">
    <source>
        <dbReference type="PROSITE" id="PS50112"/>
    </source>
</evidence>
<dbReference type="STRING" id="1247936.BN2475_140008"/>
<organism evidence="11 12">
    <name type="scientific">Paraburkholderia ribeironis</name>
    <dbReference type="NCBI Taxonomy" id="1247936"/>
    <lineage>
        <taxon>Bacteria</taxon>
        <taxon>Pseudomonadati</taxon>
        <taxon>Pseudomonadota</taxon>
        <taxon>Betaproteobacteria</taxon>
        <taxon>Burkholderiales</taxon>
        <taxon>Burkholderiaceae</taxon>
        <taxon>Paraburkholderia</taxon>
    </lineage>
</organism>
<evidence type="ECO:0000256" key="5">
    <source>
        <dbReference type="ARBA" id="ARBA00022741"/>
    </source>
</evidence>
<dbReference type="Pfam" id="PF02518">
    <property type="entry name" value="HATPase_c"/>
    <property type="match status" value="1"/>
</dbReference>
<keyword evidence="12" id="KW-1185">Reference proteome</keyword>
<proteinExistence type="predicted"/>
<dbReference type="PROSITE" id="PS50112">
    <property type="entry name" value="PAS"/>
    <property type="match status" value="1"/>
</dbReference>
<dbReference type="CDD" id="cd00082">
    <property type="entry name" value="HisKA"/>
    <property type="match status" value="1"/>
</dbReference>
<feature type="domain" description="PAS" evidence="10">
    <location>
        <begin position="22"/>
        <end position="75"/>
    </location>
</feature>
<dbReference type="InterPro" id="IPR005467">
    <property type="entry name" value="His_kinase_dom"/>
</dbReference>
<dbReference type="Pfam" id="PF00512">
    <property type="entry name" value="HisKA"/>
    <property type="match status" value="1"/>
</dbReference>
<dbReference type="SUPFAM" id="SSF55874">
    <property type="entry name" value="ATPase domain of HSP90 chaperone/DNA topoisomerase II/histidine kinase"/>
    <property type="match status" value="1"/>
</dbReference>
<dbReference type="SMART" id="SM00091">
    <property type="entry name" value="PAS"/>
    <property type="match status" value="1"/>
</dbReference>
<dbReference type="PANTHER" id="PTHR43065:SF10">
    <property type="entry name" value="PEROXIDE STRESS-ACTIVATED HISTIDINE KINASE MAK3"/>
    <property type="match status" value="1"/>
</dbReference>
<keyword evidence="8" id="KW-0902">Two-component regulatory system</keyword>
<keyword evidence="4" id="KW-0808">Transferase</keyword>
<dbReference type="GO" id="GO:0000155">
    <property type="term" value="F:phosphorelay sensor kinase activity"/>
    <property type="evidence" value="ECO:0007669"/>
    <property type="project" value="InterPro"/>
</dbReference>
<gene>
    <name evidence="11" type="ORF">BN2475_140008</name>
</gene>
<dbReference type="InterPro" id="IPR003594">
    <property type="entry name" value="HATPase_dom"/>
</dbReference>
<dbReference type="Pfam" id="PF00989">
    <property type="entry name" value="PAS"/>
    <property type="match status" value="1"/>
</dbReference>
<evidence type="ECO:0000256" key="6">
    <source>
        <dbReference type="ARBA" id="ARBA00022777"/>
    </source>
</evidence>
<dbReference type="InterPro" id="IPR000014">
    <property type="entry name" value="PAS"/>
</dbReference>
<dbReference type="EMBL" id="CYGX02000014">
    <property type="protein sequence ID" value="SIT38100.1"/>
    <property type="molecule type" value="Genomic_DNA"/>
</dbReference>
<dbReference type="CDD" id="cd00130">
    <property type="entry name" value="PAS"/>
    <property type="match status" value="1"/>
</dbReference>
<dbReference type="InterPro" id="IPR036097">
    <property type="entry name" value="HisK_dim/P_sf"/>
</dbReference>
<evidence type="ECO:0000313" key="12">
    <source>
        <dbReference type="Proteomes" id="UP000187012"/>
    </source>
</evidence>
<dbReference type="RefSeq" id="WP_094778904.1">
    <property type="nucleotide sequence ID" value="NZ_CYGX02000014.1"/>
</dbReference>
<dbReference type="SMART" id="SM00387">
    <property type="entry name" value="HATPase_c"/>
    <property type="match status" value="1"/>
</dbReference>
<dbReference type="PRINTS" id="PR00344">
    <property type="entry name" value="BCTRLSENSOR"/>
</dbReference>
<name>A0A1N7RSL2_9BURK</name>
<evidence type="ECO:0000256" key="3">
    <source>
        <dbReference type="ARBA" id="ARBA00022553"/>
    </source>
</evidence>
<evidence type="ECO:0000256" key="1">
    <source>
        <dbReference type="ARBA" id="ARBA00000085"/>
    </source>
</evidence>
<reference evidence="11 12" key="1">
    <citation type="submission" date="2016-12" db="EMBL/GenBank/DDBJ databases">
        <authorList>
            <person name="Song W.-J."/>
            <person name="Kurnit D.M."/>
        </authorList>
    </citation>
    <scope>NUCLEOTIDE SEQUENCE [LARGE SCALE GENOMIC DNA]</scope>
    <source>
        <strain evidence="11 12">STM7296</strain>
    </source>
</reference>
<keyword evidence="5" id="KW-0547">Nucleotide-binding</keyword>
<dbReference type="EC" id="2.7.13.3" evidence="2"/>
<comment type="catalytic activity">
    <reaction evidence="1">
        <text>ATP + protein L-histidine = ADP + protein N-phospho-L-histidine.</text>
        <dbReference type="EC" id="2.7.13.3"/>
    </reaction>
</comment>
<dbReference type="InterPro" id="IPR035965">
    <property type="entry name" value="PAS-like_dom_sf"/>
</dbReference>
<dbReference type="AlphaFoldDB" id="A0A1N7RSL2"/>
<dbReference type="GO" id="GO:0005524">
    <property type="term" value="F:ATP binding"/>
    <property type="evidence" value="ECO:0007669"/>
    <property type="project" value="UniProtKB-KW"/>
</dbReference>
<evidence type="ECO:0000256" key="8">
    <source>
        <dbReference type="ARBA" id="ARBA00023012"/>
    </source>
</evidence>
<keyword evidence="3" id="KW-0597">Phosphoprotein</keyword>